<evidence type="ECO:0000313" key="2">
    <source>
        <dbReference type="Proteomes" id="UP000009319"/>
    </source>
</evidence>
<reference evidence="1 2" key="1">
    <citation type="journal article" date="2013" name="Genome Announc.">
        <title>Draft Genome Sequence of Rhizobium mesoamericanum STM3625, a Nitrogen-Fixing Symbiont of Mimosa pudica Isolated in French Guiana (South America).</title>
        <authorList>
            <person name="Moulin L."/>
            <person name="Mornico D."/>
            <person name="Melkonian R."/>
            <person name="Klonowska A."/>
        </authorList>
    </citation>
    <scope>NUCLEOTIDE SEQUENCE [LARGE SCALE GENOMIC DNA]</scope>
    <source>
        <strain evidence="1 2">STM3625</strain>
    </source>
</reference>
<dbReference type="Proteomes" id="UP000009319">
    <property type="component" value="Unassembled WGS sequence"/>
</dbReference>
<organism evidence="1 2">
    <name type="scientific">Rhizobium mesoamericanum STM3625</name>
    <dbReference type="NCBI Taxonomy" id="1211777"/>
    <lineage>
        <taxon>Bacteria</taxon>
        <taxon>Pseudomonadati</taxon>
        <taxon>Pseudomonadota</taxon>
        <taxon>Alphaproteobacteria</taxon>
        <taxon>Hyphomicrobiales</taxon>
        <taxon>Rhizobiaceae</taxon>
        <taxon>Rhizobium/Agrobacterium group</taxon>
        <taxon>Rhizobium</taxon>
    </lineage>
</organism>
<accession>K0Q4W4</accession>
<dbReference type="AlphaFoldDB" id="K0Q4W4"/>
<dbReference type="HOGENOM" id="CLU_2603594_0_0_5"/>
<sequence>MVYALVLRYGCWPYREPLLLSRGDQMAQKPVKMNFTQSLQSNIAQGGRLPSKYNGRVESHARVNKLMWISETPSAQHRG</sequence>
<comment type="caution">
    <text evidence="1">The sequence shown here is derived from an EMBL/GenBank/DDBJ whole genome shotgun (WGS) entry which is preliminary data.</text>
</comment>
<dbReference type="EMBL" id="CANI01000087">
    <property type="protein sequence ID" value="CCM80275.1"/>
    <property type="molecule type" value="Genomic_DNA"/>
</dbReference>
<protein>
    <submittedName>
        <fullName evidence="1">Uncharacterized protein</fullName>
    </submittedName>
</protein>
<name>K0Q4W4_9HYPH</name>
<evidence type="ECO:0000313" key="1">
    <source>
        <dbReference type="EMBL" id="CCM80275.1"/>
    </source>
</evidence>
<dbReference type="STRING" id="1211777.BN77_p240003"/>
<gene>
    <name evidence="1" type="ORF">BN77_p240003</name>
</gene>
<keyword evidence="2" id="KW-1185">Reference proteome</keyword>
<proteinExistence type="predicted"/>